<evidence type="ECO:0000256" key="3">
    <source>
        <dbReference type="ARBA" id="ARBA00022801"/>
    </source>
</evidence>
<keyword evidence="4" id="KW-0067">ATP-binding</keyword>
<protein>
    <submittedName>
        <fullName evidence="10">DNA mismatch repair protein MutS, truncated</fullName>
    </submittedName>
</protein>
<dbReference type="SUPFAM" id="SSF48334">
    <property type="entry name" value="DNA repair protein MutS, domain III"/>
    <property type="match status" value="1"/>
</dbReference>
<organism evidence="10 11">
    <name type="scientific">Acholeplasma brassicae</name>
    <dbReference type="NCBI Taxonomy" id="61635"/>
    <lineage>
        <taxon>Bacteria</taxon>
        <taxon>Bacillati</taxon>
        <taxon>Mycoplasmatota</taxon>
        <taxon>Mollicutes</taxon>
        <taxon>Acholeplasmatales</taxon>
        <taxon>Acholeplasmataceae</taxon>
        <taxon>Acholeplasma</taxon>
    </lineage>
</organism>
<dbReference type="PANTHER" id="PTHR48466:SF2">
    <property type="entry name" value="OS10G0509000 PROTEIN"/>
    <property type="match status" value="1"/>
</dbReference>
<dbReference type="SUPFAM" id="SSF52540">
    <property type="entry name" value="P-loop containing nucleoside triphosphate hydrolases"/>
    <property type="match status" value="1"/>
</dbReference>
<dbReference type="InterPro" id="IPR000432">
    <property type="entry name" value="DNA_mismatch_repair_MutS_C"/>
</dbReference>
<keyword evidence="1" id="KW-0699">rRNA-binding</keyword>
<feature type="domain" description="DNA mismatch repair proteins mutS family" evidence="9">
    <location>
        <begin position="325"/>
        <end position="510"/>
    </location>
</feature>
<dbReference type="NCBIfam" id="TIGR01069">
    <property type="entry name" value="mutS2"/>
    <property type="match status" value="1"/>
</dbReference>
<dbReference type="EMBL" id="FO681348">
    <property type="protein sequence ID" value="CCV65923.1"/>
    <property type="molecule type" value="Genomic_DNA"/>
</dbReference>
<keyword evidence="2" id="KW-0547">Nucleotide-binding</keyword>
<evidence type="ECO:0000256" key="1">
    <source>
        <dbReference type="ARBA" id="ARBA00022730"/>
    </source>
</evidence>
<dbReference type="SMART" id="SM00534">
    <property type="entry name" value="MUTSac"/>
    <property type="match status" value="1"/>
</dbReference>
<dbReference type="InterPro" id="IPR036187">
    <property type="entry name" value="DNA_mismatch_repair_MutS_sf"/>
</dbReference>
<dbReference type="FunFam" id="3.40.50.300:FF:000830">
    <property type="entry name" value="Endonuclease MutS2"/>
    <property type="match status" value="1"/>
</dbReference>
<keyword evidence="3" id="KW-0378">Hydrolase</keyword>
<feature type="domain" description="DNA mismatch repair protein MutS core" evidence="8">
    <location>
        <begin position="4"/>
        <end position="312"/>
    </location>
</feature>
<evidence type="ECO:0000259" key="9">
    <source>
        <dbReference type="SMART" id="SM00534"/>
    </source>
</evidence>
<feature type="coiled-coil region" evidence="7">
    <location>
        <begin position="146"/>
        <end position="173"/>
    </location>
</feature>
<sequence>MSYALKTLEFNVILNEISKYAYTQTIKKEIMDLTPYKSIEQVKHELLQSNEALNVIYRIGSFALIDDFDIDSILNSLKLNRVLSITDVLQLRLFISMTQDVILQEKEFVKLKIVYESLRSLFEGLDPLKEVKKEIESILDPDGVVLDTASDALNQLRKEIKKLEQSRKEKLNQILVKKSSMLNENVIVIRNDRYCLPVKKEYKHAFKGILQDESSSGTTCYIEPIETVEVTLKIQRFVFDEQQEILRIMTALSKFLADYIDPLEDNLASLLRLDFIQAKAKYAKSIDANLVSINEEGYINLVKARHPLLDPKNVVPIDLTLDKEKKTIMITGPNTGGKTVGLKTVGLLSLMAQSGLLVPAKETSSLSLFDGIYADIGDEQSIVQSLSTFSSHMTKIKHILSVARDNILVLFDELGSGTDPIEGSALAMGILDYLEPYDLRMIVTTHYSQLKLYAYTHPHISNASVAFDLETLKPLYHINFGISGSSNALIIAERLGIHLKVIEIARNYMQDKDSDLSKTVKLFEEETLLVKEKEEALSKRLIELENQIVAYEQKNKANRDR</sequence>
<dbReference type="SMART" id="SM00533">
    <property type="entry name" value="MUTSd"/>
    <property type="match status" value="1"/>
</dbReference>
<dbReference type="GO" id="GO:0030983">
    <property type="term" value="F:mismatched DNA binding"/>
    <property type="evidence" value="ECO:0007669"/>
    <property type="project" value="InterPro"/>
</dbReference>
<dbReference type="InterPro" id="IPR005747">
    <property type="entry name" value="MutS2"/>
</dbReference>
<keyword evidence="11" id="KW-1185">Reference proteome</keyword>
<name>U4KRP6_9MOLU</name>
<dbReference type="Gene3D" id="3.40.50.300">
    <property type="entry name" value="P-loop containing nucleotide triphosphate hydrolases"/>
    <property type="match status" value="1"/>
</dbReference>
<dbReference type="KEGG" id="abra:BN85309020"/>
<dbReference type="GO" id="GO:0019843">
    <property type="term" value="F:rRNA binding"/>
    <property type="evidence" value="ECO:0007669"/>
    <property type="project" value="UniProtKB-KW"/>
</dbReference>
<dbReference type="Proteomes" id="UP000032737">
    <property type="component" value="Chromosome"/>
</dbReference>
<evidence type="ECO:0000313" key="11">
    <source>
        <dbReference type="Proteomes" id="UP000032737"/>
    </source>
</evidence>
<proteinExistence type="predicted"/>
<dbReference type="GO" id="GO:0016887">
    <property type="term" value="F:ATP hydrolysis activity"/>
    <property type="evidence" value="ECO:0007669"/>
    <property type="project" value="InterPro"/>
</dbReference>
<dbReference type="InterPro" id="IPR045076">
    <property type="entry name" value="MutS"/>
</dbReference>
<dbReference type="GO" id="GO:0005524">
    <property type="term" value="F:ATP binding"/>
    <property type="evidence" value="ECO:0007669"/>
    <property type="project" value="UniProtKB-KW"/>
</dbReference>
<dbReference type="AlphaFoldDB" id="U4KRP6"/>
<dbReference type="OrthoDB" id="9808166at2"/>
<dbReference type="GO" id="GO:0006298">
    <property type="term" value="P:mismatch repair"/>
    <property type="evidence" value="ECO:0007669"/>
    <property type="project" value="InterPro"/>
</dbReference>
<dbReference type="HOGENOM" id="CLU_011252_2_1_14"/>
<dbReference type="Pfam" id="PF00488">
    <property type="entry name" value="MutS_V"/>
    <property type="match status" value="1"/>
</dbReference>
<dbReference type="STRING" id="61635.BN85309020"/>
<evidence type="ECO:0000256" key="4">
    <source>
        <dbReference type="ARBA" id="ARBA00022840"/>
    </source>
</evidence>
<evidence type="ECO:0000256" key="7">
    <source>
        <dbReference type="SAM" id="Coils"/>
    </source>
</evidence>
<dbReference type="RefSeq" id="WP_030004785.1">
    <property type="nucleotide sequence ID" value="NC_022549.1"/>
</dbReference>
<dbReference type="InterPro" id="IPR007696">
    <property type="entry name" value="DNA_mismatch_repair_MutS_core"/>
</dbReference>
<dbReference type="GO" id="GO:0045910">
    <property type="term" value="P:negative regulation of DNA recombination"/>
    <property type="evidence" value="ECO:0007669"/>
    <property type="project" value="InterPro"/>
</dbReference>
<evidence type="ECO:0000256" key="6">
    <source>
        <dbReference type="ARBA" id="ARBA00023125"/>
    </source>
</evidence>
<dbReference type="InterPro" id="IPR027417">
    <property type="entry name" value="P-loop_NTPase"/>
</dbReference>
<feature type="coiled-coil region" evidence="7">
    <location>
        <begin position="534"/>
        <end position="561"/>
    </location>
</feature>
<dbReference type="GO" id="GO:0140664">
    <property type="term" value="F:ATP-dependent DNA damage sensor activity"/>
    <property type="evidence" value="ECO:0007669"/>
    <property type="project" value="InterPro"/>
</dbReference>
<evidence type="ECO:0000313" key="10">
    <source>
        <dbReference type="EMBL" id="CCV65923.1"/>
    </source>
</evidence>
<keyword evidence="6" id="KW-0238">DNA-binding</keyword>
<gene>
    <name evidence="10" type="primary">mutS</name>
    <name evidence="10" type="ORF">BN85309020</name>
</gene>
<reference evidence="10 11" key="1">
    <citation type="journal article" date="2013" name="J. Mol. Microbiol. Biotechnol.">
        <title>Analysis of the Complete Genomes of Acholeplasma brassicae , A. palmae and A. laidlawii and Their Comparison to the Obligate Parasites from ' Candidatus Phytoplasma'.</title>
        <authorList>
            <person name="Kube M."/>
            <person name="Siewert C."/>
            <person name="Migdoll A.M."/>
            <person name="Duduk B."/>
            <person name="Holz S."/>
            <person name="Rabus R."/>
            <person name="Seemuller E."/>
            <person name="Mitrovic J."/>
            <person name="Muller I."/>
            <person name="Buttner C."/>
            <person name="Reinhardt R."/>
        </authorList>
    </citation>
    <scope>NUCLEOTIDE SEQUENCE [LARGE SCALE GENOMIC DNA]</scope>
    <source>
        <strain evidence="11">0502</strain>
    </source>
</reference>
<evidence type="ECO:0000256" key="5">
    <source>
        <dbReference type="ARBA" id="ARBA00022884"/>
    </source>
</evidence>
<evidence type="ECO:0000256" key="2">
    <source>
        <dbReference type="ARBA" id="ARBA00022741"/>
    </source>
</evidence>
<keyword evidence="7" id="KW-0175">Coiled coil</keyword>
<evidence type="ECO:0000259" key="8">
    <source>
        <dbReference type="SMART" id="SM00533"/>
    </source>
</evidence>
<dbReference type="GO" id="GO:0004519">
    <property type="term" value="F:endonuclease activity"/>
    <property type="evidence" value="ECO:0007669"/>
    <property type="project" value="InterPro"/>
</dbReference>
<dbReference type="PANTHER" id="PTHR48466">
    <property type="entry name" value="OS10G0509000 PROTEIN-RELATED"/>
    <property type="match status" value="1"/>
</dbReference>
<keyword evidence="5" id="KW-0694">RNA-binding</keyword>
<accession>U4KRP6</accession>